<name>A0A7L2ABW6_9GRUI</name>
<dbReference type="GO" id="GO:0030141">
    <property type="term" value="C:secretory granule"/>
    <property type="evidence" value="ECO:0007669"/>
    <property type="project" value="TreeGrafter"/>
</dbReference>
<dbReference type="Pfam" id="PF00089">
    <property type="entry name" value="Trypsin"/>
    <property type="match status" value="1"/>
</dbReference>
<feature type="compositionally biased region" description="Polar residues" evidence="2">
    <location>
        <begin position="67"/>
        <end position="86"/>
    </location>
</feature>
<accession>A0A7L2ABW6</accession>
<feature type="non-terminal residue" evidence="4">
    <location>
        <position position="86"/>
    </location>
</feature>
<dbReference type="AlphaFoldDB" id="A0A7L2ABW6"/>
<dbReference type="EMBL" id="VXBZ01000134">
    <property type="protein sequence ID" value="NXP43508.1"/>
    <property type="molecule type" value="Genomic_DNA"/>
</dbReference>
<feature type="domain" description="Peptidase S1" evidence="3">
    <location>
        <begin position="1"/>
        <end position="82"/>
    </location>
</feature>
<dbReference type="PANTHER" id="PTHR24271">
    <property type="entry name" value="KALLIKREIN-RELATED"/>
    <property type="match status" value="1"/>
</dbReference>
<feature type="non-terminal residue" evidence="4">
    <location>
        <position position="1"/>
    </location>
</feature>
<feature type="region of interest" description="Disordered" evidence="2">
    <location>
        <begin position="61"/>
        <end position="86"/>
    </location>
</feature>
<evidence type="ECO:0000256" key="2">
    <source>
        <dbReference type="SAM" id="MobiDB-lite"/>
    </source>
</evidence>
<dbReference type="GO" id="GO:0004252">
    <property type="term" value="F:serine-type endopeptidase activity"/>
    <property type="evidence" value="ECO:0007669"/>
    <property type="project" value="InterPro"/>
</dbReference>
<dbReference type="Gene3D" id="2.40.10.10">
    <property type="entry name" value="Trypsin-like serine proteases"/>
    <property type="match status" value="1"/>
</dbReference>
<comment type="caution">
    <text evidence="4">The sequence shown here is derived from an EMBL/GenBank/DDBJ whole genome shotgun (WGS) entry which is preliminary data.</text>
</comment>
<evidence type="ECO:0000313" key="5">
    <source>
        <dbReference type="Proteomes" id="UP000590868"/>
    </source>
</evidence>
<organism evidence="4 5">
    <name type="scientific">Heliornis fulica</name>
    <name type="common">sungrebe</name>
    <dbReference type="NCBI Taxonomy" id="54369"/>
    <lineage>
        <taxon>Eukaryota</taxon>
        <taxon>Metazoa</taxon>
        <taxon>Chordata</taxon>
        <taxon>Craniata</taxon>
        <taxon>Vertebrata</taxon>
        <taxon>Euteleostomi</taxon>
        <taxon>Archelosauria</taxon>
        <taxon>Archosauria</taxon>
        <taxon>Dinosauria</taxon>
        <taxon>Saurischia</taxon>
        <taxon>Theropoda</taxon>
        <taxon>Coelurosauria</taxon>
        <taxon>Aves</taxon>
        <taxon>Neognathae</taxon>
        <taxon>Neoaves</taxon>
        <taxon>Gruiformes</taxon>
        <taxon>Heliornithidae</taxon>
        <taxon>Heliornis</taxon>
    </lineage>
</organism>
<keyword evidence="5" id="KW-1185">Reference proteome</keyword>
<gene>
    <name evidence="4" type="primary">Prss1</name>
    <name evidence="4" type="ORF">HELFUL_R14809</name>
</gene>
<evidence type="ECO:0000259" key="3">
    <source>
        <dbReference type="Pfam" id="PF00089"/>
    </source>
</evidence>
<dbReference type="OrthoDB" id="10059102at2759"/>
<dbReference type="InterPro" id="IPR009003">
    <property type="entry name" value="Peptidase_S1_PA"/>
</dbReference>
<reference evidence="4 5" key="1">
    <citation type="submission" date="2019-09" db="EMBL/GenBank/DDBJ databases">
        <title>Bird 10,000 Genomes (B10K) Project - Family phase.</title>
        <authorList>
            <person name="Zhang G."/>
        </authorList>
    </citation>
    <scope>NUCLEOTIDE SEQUENCE [LARGE SCALE GENOMIC DNA]</scope>
    <source>
        <strain evidence="4">B10K-DU-001-55</strain>
        <tissue evidence="4">Muscle</tissue>
    </source>
</reference>
<dbReference type="InterPro" id="IPR043504">
    <property type="entry name" value="Peptidase_S1_PA_chymotrypsin"/>
</dbReference>
<dbReference type="SUPFAM" id="SSF50494">
    <property type="entry name" value="Trypsin-like serine proteases"/>
    <property type="match status" value="1"/>
</dbReference>
<dbReference type="InterPro" id="IPR001254">
    <property type="entry name" value="Trypsin_dom"/>
</dbReference>
<keyword evidence="1" id="KW-1015">Disulfide bond</keyword>
<sequence>RAGEHSLATVTGHEQFAVAVDMVVHPDYSWVEGEDTYAHDLMLLRVEPPFVITPHVRPVALPRSPPATGTNCTVMGWGTTTSPEGT</sequence>
<proteinExistence type="predicted"/>
<dbReference type="Proteomes" id="UP000590868">
    <property type="component" value="Unassembled WGS sequence"/>
</dbReference>
<protein>
    <submittedName>
        <fullName evidence="4">TRY1 protein</fullName>
    </submittedName>
</protein>
<evidence type="ECO:0000256" key="1">
    <source>
        <dbReference type="ARBA" id="ARBA00023157"/>
    </source>
</evidence>
<dbReference type="GO" id="GO:0006508">
    <property type="term" value="P:proteolysis"/>
    <property type="evidence" value="ECO:0007669"/>
    <property type="project" value="InterPro"/>
</dbReference>
<dbReference type="PANTHER" id="PTHR24271:SF48">
    <property type="entry name" value="KALLIKREIN-14"/>
    <property type="match status" value="1"/>
</dbReference>
<evidence type="ECO:0000313" key="4">
    <source>
        <dbReference type="EMBL" id="NXP43508.1"/>
    </source>
</evidence>